<reference evidence="1" key="1">
    <citation type="journal article" date="2019" name="MBio">
        <title>Virus Genomes from Deep Sea Sediments Expand the Ocean Megavirome and Support Independent Origins of Viral Gigantism.</title>
        <authorList>
            <person name="Backstrom D."/>
            <person name="Yutin N."/>
            <person name="Jorgensen S.L."/>
            <person name="Dharamshi J."/>
            <person name="Homa F."/>
            <person name="Zaremba-Niedwiedzka K."/>
            <person name="Spang A."/>
            <person name="Wolf Y.I."/>
            <person name="Koonin E.V."/>
            <person name="Ettema T.J."/>
        </authorList>
    </citation>
    <scope>NUCLEOTIDE SEQUENCE</scope>
</reference>
<evidence type="ECO:0000313" key="1">
    <source>
        <dbReference type="EMBL" id="QBK93176.1"/>
    </source>
</evidence>
<name>A0A481ZBZ6_9VIRU</name>
<dbReference type="EMBL" id="MK500590">
    <property type="protein sequence ID" value="QBK93176.1"/>
    <property type="molecule type" value="Genomic_DNA"/>
</dbReference>
<accession>A0A481ZBZ6</accession>
<gene>
    <name evidence="1" type="ORF">LCPAC403_03100</name>
</gene>
<protein>
    <submittedName>
        <fullName evidence="1">Uncharacterized protein</fullName>
    </submittedName>
</protein>
<sequence>MAVYQVFNNDMIGLTTNLEKAKEFLKQVEQGEGSSGGIYLLKFNEMNGGVRSGGFLEIRRCRSIPTKNN</sequence>
<proteinExistence type="predicted"/>
<organism evidence="1">
    <name type="scientific">Pithovirus LCPAC403</name>
    <dbReference type="NCBI Taxonomy" id="2506596"/>
    <lineage>
        <taxon>Viruses</taxon>
        <taxon>Pithoviruses</taxon>
    </lineage>
</organism>